<organism evidence="1 2">
    <name type="scientific">Hohenbuehelia grisea</name>
    <dbReference type="NCBI Taxonomy" id="104357"/>
    <lineage>
        <taxon>Eukaryota</taxon>
        <taxon>Fungi</taxon>
        <taxon>Dikarya</taxon>
        <taxon>Basidiomycota</taxon>
        <taxon>Agaricomycotina</taxon>
        <taxon>Agaricomycetes</taxon>
        <taxon>Agaricomycetidae</taxon>
        <taxon>Agaricales</taxon>
        <taxon>Pleurotineae</taxon>
        <taxon>Pleurotaceae</taxon>
        <taxon>Hohenbuehelia</taxon>
    </lineage>
</organism>
<dbReference type="Proteomes" id="UP001556367">
    <property type="component" value="Unassembled WGS sequence"/>
</dbReference>
<sequence>MFSRLVRDLQELEGYDVDSARELLIREITDRNKNDIFNAYQLCLVGKDGNLSEDNVEVIGVGEPGRERKWVLTYTRANQQNPQSAPEEVVLSVQGVLKSTVILPPFKDTYQSSVRRVRYLKQGVTVTGLGTQQFDDAMNGITYVMSIFARSAEDGNILPSDGFNLGDNPSTLDVTNRYLTPVHERQPGDQSLTLAKEIDPLSTLNRFISEGEYVYGEDNQVLYFIKTNKETYVPAKPSVFRAGDIVEVQLSFAMIKIKNGNFKLQTILRAIMLLDRSITQKALLSMYRSKPRASASTPVSAKRRLVYERALDDINIKRIAREKSMATD</sequence>
<comment type="caution">
    <text evidence="1">The sequence shown here is derived from an EMBL/GenBank/DDBJ whole genome shotgun (WGS) entry which is preliminary data.</text>
</comment>
<dbReference type="EMBL" id="JASNQZ010000011">
    <property type="protein sequence ID" value="KAL0951864.1"/>
    <property type="molecule type" value="Genomic_DNA"/>
</dbReference>
<reference evidence="2" key="1">
    <citation type="submission" date="2024-06" db="EMBL/GenBank/DDBJ databases">
        <title>Multi-omics analyses provide insights into the biosynthesis of the anticancer antibiotic pleurotin in Hohenbuehelia grisea.</title>
        <authorList>
            <person name="Weaver J.A."/>
            <person name="Alberti F."/>
        </authorList>
    </citation>
    <scope>NUCLEOTIDE SEQUENCE [LARGE SCALE GENOMIC DNA]</scope>
    <source>
        <strain evidence="2">T-177</strain>
    </source>
</reference>
<gene>
    <name evidence="1" type="ORF">HGRIS_008524</name>
</gene>
<evidence type="ECO:0000313" key="1">
    <source>
        <dbReference type="EMBL" id="KAL0951864.1"/>
    </source>
</evidence>
<name>A0ABR3J894_9AGAR</name>
<proteinExistence type="predicted"/>
<protein>
    <submittedName>
        <fullName evidence="1">Uncharacterized protein</fullName>
    </submittedName>
</protein>
<accession>A0ABR3J894</accession>
<keyword evidence="2" id="KW-1185">Reference proteome</keyword>
<evidence type="ECO:0000313" key="2">
    <source>
        <dbReference type="Proteomes" id="UP001556367"/>
    </source>
</evidence>